<feature type="repeat" description="ANK" evidence="4">
    <location>
        <begin position="671"/>
        <end position="699"/>
    </location>
</feature>
<organism evidence="7 8">
    <name type="scientific">Coilia grayii</name>
    <name type="common">Gray's grenadier anchovy</name>
    <dbReference type="NCBI Taxonomy" id="363190"/>
    <lineage>
        <taxon>Eukaryota</taxon>
        <taxon>Metazoa</taxon>
        <taxon>Chordata</taxon>
        <taxon>Craniata</taxon>
        <taxon>Vertebrata</taxon>
        <taxon>Euteleostomi</taxon>
        <taxon>Actinopterygii</taxon>
        <taxon>Neopterygii</taxon>
        <taxon>Teleostei</taxon>
        <taxon>Clupei</taxon>
        <taxon>Clupeiformes</taxon>
        <taxon>Clupeoidei</taxon>
        <taxon>Engraulidae</taxon>
        <taxon>Coilinae</taxon>
        <taxon>Coilia</taxon>
    </lineage>
</organism>
<dbReference type="Gene3D" id="1.10.750.20">
    <property type="entry name" value="SOCS box"/>
    <property type="match status" value="1"/>
</dbReference>
<gene>
    <name evidence="7" type="ORF">ACEWY4_021836</name>
</gene>
<dbReference type="PROSITE" id="PS50225">
    <property type="entry name" value="SOCS"/>
    <property type="match status" value="1"/>
</dbReference>
<evidence type="ECO:0000256" key="5">
    <source>
        <dbReference type="SAM" id="MobiDB-lite"/>
    </source>
</evidence>
<comment type="caution">
    <text evidence="7">The sequence shown here is derived from an EMBL/GenBank/DDBJ whole genome shotgun (WGS) entry which is preliminary data.</text>
</comment>
<dbReference type="InterPro" id="IPR036036">
    <property type="entry name" value="SOCS_box-like_dom_sf"/>
</dbReference>
<feature type="region of interest" description="Disordered" evidence="5">
    <location>
        <begin position="245"/>
        <end position="308"/>
    </location>
</feature>
<dbReference type="PANTHER" id="PTHR24126:SF14">
    <property type="entry name" value="ANK_REP_REGION DOMAIN-CONTAINING PROTEIN"/>
    <property type="match status" value="1"/>
</dbReference>
<evidence type="ECO:0000313" key="8">
    <source>
        <dbReference type="Proteomes" id="UP001591681"/>
    </source>
</evidence>
<dbReference type="PRINTS" id="PR01415">
    <property type="entry name" value="ANKYRIN"/>
</dbReference>
<evidence type="ECO:0000313" key="7">
    <source>
        <dbReference type="EMBL" id="KAL2082018.1"/>
    </source>
</evidence>
<dbReference type="InterPro" id="IPR036770">
    <property type="entry name" value="Ankyrin_rpt-contain_sf"/>
</dbReference>
<feature type="repeat" description="ANK" evidence="4">
    <location>
        <begin position="514"/>
        <end position="546"/>
    </location>
</feature>
<name>A0ABD1J4C0_9TELE</name>
<dbReference type="Proteomes" id="UP001591681">
    <property type="component" value="Unassembled WGS sequence"/>
</dbReference>
<evidence type="ECO:0000256" key="4">
    <source>
        <dbReference type="PROSITE-ProRule" id="PRU00023"/>
    </source>
</evidence>
<feature type="repeat" description="ANK" evidence="4">
    <location>
        <begin position="481"/>
        <end position="513"/>
    </location>
</feature>
<feature type="repeat" description="ANK" evidence="4">
    <location>
        <begin position="448"/>
        <end position="476"/>
    </location>
</feature>
<dbReference type="SUPFAM" id="SSF158235">
    <property type="entry name" value="SOCS box-like"/>
    <property type="match status" value="1"/>
</dbReference>
<dbReference type="Gene3D" id="1.25.40.20">
    <property type="entry name" value="Ankyrin repeat-containing domain"/>
    <property type="match status" value="5"/>
</dbReference>
<dbReference type="SMART" id="SM00969">
    <property type="entry name" value="SOCS_box"/>
    <property type="match status" value="1"/>
</dbReference>
<feature type="repeat" description="ANK" evidence="4">
    <location>
        <begin position="90"/>
        <end position="122"/>
    </location>
</feature>
<evidence type="ECO:0000256" key="1">
    <source>
        <dbReference type="ARBA" id="ARBA00004906"/>
    </source>
</evidence>
<evidence type="ECO:0000256" key="2">
    <source>
        <dbReference type="ARBA" id="ARBA00022737"/>
    </source>
</evidence>
<feature type="repeat" description="ANK" evidence="4">
    <location>
        <begin position="547"/>
        <end position="579"/>
    </location>
</feature>
<dbReference type="PROSITE" id="PS50297">
    <property type="entry name" value="ANK_REP_REGION"/>
    <property type="match status" value="8"/>
</dbReference>
<evidence type="ECO:0000256" key="3">
    <source>
        <dbReference type="ARBA" id="ARBA00023043"/>
    </source>
</evidence>
<feature type="repeat" description="ANK" evidence="4">
    <location>
        <begin position="415"/>
        <end position="447"/>
    </location>
</feature>
<feature type="repeat" description="ANK" evidence="4">
    <location>
        <begin position="629"/>
        <end position="661"/>
    </location>
</feature>
<dbReference type="PROSITE" id="PS50088">
    <property type="entry name" value="ANK_REPEAT"/>
    <property type="match status" value="9"/>
</dbReference>
<keyword evidence="2" id="KW-0677">Repeat</keyword>
<dbReference type="FunFam" id="1.10.750.20:FF:000001">
    <property type="entry name" value="Ankyrin repeat and SOCS box containing 1"/>
    <property type="match status" value="1"/>
</dbReference>
<protein>
    <recommendedName>
        <fullName evidence="6">SOCS box domain-containing protein</fullName>
    </recommendedName>
</protein>
<dbReference type="EMBL" id="JBHFQA010000019">
    <property type="protein sequence ID" value="KAL2082018.1"/>
    <property type="molecule type" value="Genomic_DNA"/>
</dbReference>
<keyword evidence="3 4" id="KW-0040">ANK repeat</keyword>
<feature type="compositionally biased region" description="Pro residues" evidence="5">
    <location>
        <begin position="275"/>
        <end position="291"/>
    </location>
</feature>
<dbReference type="SMART" id="SM00253">
    <property type="entry name" value="SOCS"/>
    <property type="match status" value="1"/>
</dbReference>
<dbReference type="SUPFAM" id="SSF48403">
    <property type="entry name" value="Ankyrin repeat"/>
    <property type="match status" value="2"/>
</dbReference>
<dbReference type="Pfam" id="PF12796">
    <property type="entry name" value="Ank_2"/>
    <property type="match status" value="4"/>
</dbReference>
<reference evidence="7 8" key="1">
    <citation type="submission" date="2024-09" db="EMBL/GenBank/DDBJ databases">
        <title>A chromosome-level genome assembly of Gray's grenadier anchovy, Coilia grayii.</title>
        <authorList>
            <person name="Fu Z."/>
        </authorList>
    </citation>
    <scope>NUCLEOTIDE SEQUENCE [LARGE SCALE GENOMIC DNA]</scope>
    <source>
        <strain evidence="7">G4</strain>
        <tissue evidence="7">Muscle</tissue>
    </source>
</reference>
<proteinExistence type="predicted"/>
<sequence>MGHGALHGEDTIYIFYTTQESDETADPLTDAVTTGAVDTLLELMTASGGLREQSILGCLPVHLAAIHGQEECLGILLTVLPEAINQRDKQEKTPLFLAVENDNVVCVEYLLEKGADPNIGNKDRETALHKALRSPLNLTSLPFWDFLYFPADGGEIAGHSDSSLLHHISKKKTPTVTAAAYIADGGRYRDLLARGAESIMASTSVSMPDSSGPTLGFEDYSMYSNLSEDELIQVAIERSLLDGCTPIPTVSEPPKVPQATPQQPPWRPNTAIRQPPLPSQRPAQRPPPPQQPAEDEPPPCPANPPRNITKEMEGCWVSQYTTGYGKRMVAYRRFDGTLISTQPEPEAKVDPLVKAIWDGDVPKVRAMVRQPDINLLIANEYGWIAIHEAAYYGQLECLKALLGVQPGMINKRTKKDQTALLLAVSREYPRCVECLLERGADPDIPNKDKETPLFKACEKGSPEMVAILLNNGASVNKLCIQGWTALHEAVVQNNVEIAEMLVKAKAKINIADNFGISPLFVAAQSGNVNALRFLLKNGADINSQAEDGATALYEACKNGHEEIVEFLLSQNADANKPGKSGLLPIHIAAQRGYDGKNLLNSDFTGHFITSVKIIQMLIPATSRARVRRCGISPLHLAAERNRDEVLEALIEAGFDVNAMLSEDRSRLYEDRRSTTLYFAVINNNIEATTMLLRAGADPNLDVFSPLLVAIRLGAIQLVTLLVEHGANVNIYIPNHPTTFPVTVMFAMKYLPLLKYLMDNGCDAMSCFYCSYGSGIHPPIKESRRNRNELRTREVDSNTNTCVEFCEMISAPSICRWAGPIIDVVLDYVGNVKLCARLIEHLDSYDDWENIKEKSEPPRALMQLCRLRVRELIGKRRLHRIDKLPIPPRLIKFLQYKTSDDLEATSGQTDW</sequence>
<dbReference type="InterPro" id="IPR002110">
    <property type="entry name" value="Ankyrin_rpt"/>
</dbReference>
<dbReference type="SMART" id="SM00248">
    <property type="entry name" value="ANK"/>
    <property type="match status" value="11"/>
</dbReference>
<accession>A0ABD1J4C0</accession>
<feature type="repeat" description="ANK" evidence="4">
    <location>
        <begin position="701"/>
        <end position="730"/>
    </location>
</feature>
<dbReference type="PANTHER" id="PTHR24126">
    <property type="entry name" value="ANKYRIN REPEAT, PH AND SEC7 DOMAIN CONTAINING PROTEIN SECG-RELATED"/>
    <property type="match status" value="1"/>
</dbReference>
<feature type="domain" description="SOCS box" evidence="6">
    <location>
        <begin position="850"/>
        <end position="899"/>
    </location>
</feature>
<dbReference type="InterPro" id="IPR001496">
    <property type="entry name" value="SOCS_box"/>
</dbReference>
<dbReference type="AlphaFoldDB" id="A0ABD1J4C0"/>
<comment type="pathway">
    <text evidence="1">Protein modification; protein ubiquitination.</text>
</comment>
<dbReference type="Pfam" id="PF07525">
    <property type="entry name" value="SOCS_box"/>
    <property type="match status" value="1"/>
</dbReference>
<evidence type="ECO:0000259" key="6">
    <source>
        <dbReference type="PROSITE" id="PS50225"/>
    </source>
</evidence>
<keyword evidence="8" id="KW-1185">Reference proteome</keyword>
<dbReference type="Pfam" id="PF00023">
    <property type="entry name" value="Ank"/>
    <property type="match status" value="2"/>
</dbReference>